<dbReference type="Pfam" id="PF01565">
    <property type="entry name" value="FAD_binding_4"/>
    <property type="match status" value="1"/>
</dbReference>
<dbReference type="EMBL" id="JAUKUA010000004">
    <property type="protein sequence ID" value="KAK0716288.1"/>
    <property type="molecule type" value="Genomic_DNA"/>
</dbReference>
<dbReference type="Gene3D" id="3.30.465.10">
    <property type="match status" value="1"/>
</dbReference>
<name>A0AA40AI54_9PEZI</name>
<protein>
    <recommendedName>
        <fullName evidence="4">FAD-binding PCMH-type domain-containing protein</fullName>
    </recommendedName>
</protein>
<keyword evidence="3" id="KW-0732">Signal</keyword>
<dbReference type="PROSITE" id="PS51387">
    <property type="entry name" value="FAD_PCMH"/>
    <property type="match status" value="1"/>
</dbReference>
<dbReference type="AlphaFoldDB" id="A0AA40AI54"/>
<dbReference type="GO" id="GO:0016491">
    <property type="term" value="F:oxidoreductase activity"/>
    <property type="evidence" value="ECO:0007669"/>
    <property type="project" value="UniProtKB-KW"/>
</dbReference>
<dbReference type="InterPro" id="IPR050432">
    <property type="entry name" value="FAD-linked_Oxidoreductases_BP"/>
</dbReference>
<dbReference type="Pfam" id="PF08031">
    <property type="entry name" value="BBE"/>
    <property type="match status" value="1"/>
</dbReference>
<feature type="chain" id="PRO_5041219590" description="FAD-binding PCMH-type domain-containing protein" evidence="3">
    <location>
        <begin position="20"/>
        <end position="643"/>
    </location>
</feature>
<evidence type="ECO:0000313" key="5">
    <source>
        <dbReference type="EMBL" id="KAK0716288.1"/>
    </source>
</evidence>
<gene>
    <name evidence="5" type="ORF">B0H67DRAFT_487356</name>
</gene>
<organism evidence="5 6">
    <name type="scientific">Lasiosphaeris hirsuta</name>
    <dbReference type="NCBI Taxonomy" id="260670"/>
    <lineage>
        <taxon>Eukaryota</taxon>
        <taxon>Fungi</taxon>
        <taxon>Dikarya</taxon>
        <taxon>Ascomycota</taxon>
        <taxon>Pezizomycotina</taxon>
        <taxon>Sordariomycetes</taxon>
        <taxon>Sordariomycetidae</taxon>
        <taxon>Sordariales</taxon>
        <taxon>Lasiosphaeriaceae</taxon>
        <taxon>Lasiosphaeris</taxon>
    </lineage>
</organism>
<proteinExistence type="inferred from homology"/>
<feature type="domain" description="FAD-binding PCMH-type" evidence="4">
    <location>
        <begin position="147"/>
        <end position="327"/>
    </location>
</feature>
<dbReference type="InterPro" id="IPR016169">
    <property type="entry name" value="FAD-bd_PCMH_sub2"/>
</dbReference>
<keyword evidence="2" id="KW-0560">Oxidoreductase</keyword>
<dbReference type="InterPro" id="IPR012951">
    <property type="entry name" value="BBE"/>
</dbReference>
<comment type="similarity">
    <text evidence="1">Belongs to the oxygen-dependent FAD-linked oxidoreductase family.</text>
</comment>
<evidence type="ECO:0000256" key="3">
    <source>
        <dbReference type="SAM" id="SignalP"/>
    </source>
</evidence>
<accession>A0AA40AI54</accession>
<evidence type="ECO:0000256" key="1">
    <source>
        <dbReference type="ARBA" id="ARBA00005466"/>
    </source>
</evidence>
<dbReference type="SUPFAM" id="SSF56176">
    <property type="entry name" value="FAD-binding/transporter-associated domain-like"/>
    <property type="match status" value="1"/>
</dbReference>
<reference evidence="5" key="1">
    <citation type="submission" date="2023-06" db="EMBL/GenBank/DDBJ databases">
        <title>Genome-scale phylogeny and comparative genomics of the fungal order Sordariales.</title>
        <authorList>
            <consortium name="Lawrence Berkeley National Laboratory"/>
            <person name="Hensen N."/>
            <person name="Bonometti L."/>
            <person name="Westerberg I."/>
            <person name="Brannstrom I.O."/>
            <person name="Guillou S."/>
            <person name="Cros-Aarteil S."/>
            <person name="Calhoun S."/>
            <person name="Haridas S."/>
            <person name="Kuo A."/>
            <person name="Mondo S."/>
            <person name="Pangilinan J."/>
            <person name="Riley R."/>
            <person name="Labutti K."/>
            <person name="Andreopoulos B."/>
            <person name="Lipzen A."/>
            <person name="Chen C."/>
            <person name="Yanf M."/>
            <person name="Daum C."/>
            <person name="Ng V."/>
            <person name="Clum A."/>
            <person name="Steindorff A."/>
            <person name="Ohm R."/>
            <person name="Martin F."/>
            <person name="Silar P."/>
            <person name="Natvig D."/>
            <person name="Lalanne C."/>
            <person name="Gautier V."/>
            <person name="Ament-Velasquez S.L."/>
            <person name="Kruys A."/>
            <person name="Hutchinson M.I."/>
            <person name="Powell A.J."/>
            <person name="Barry K."/>
            <person name="Miller A.N."/>
            <person name="Grigoriev I.V."/>
            <person name="Debuchy R."/>
            <person name="Gladieux P."/>
            <person name="Thoren M.H."/>
            <person name="Johannesson H."/>
        </authorList>
    </citation>
    <scope>NUCLEOTIDE SEQUENCE</scope>
    <source>
        <strain evidence="5">SMH4607-1</strain>
    </source>
</reference>
<sequence length="643" mass="68941">MKAQVAPILLFSASIHCLGFNFAYESLQLTNDHILDFTAIQFGNASSAPKTYQGPRCKYQPGDPSWPSTSEWASLNASLNGHLLKPEPPGSACYPGPKYDADTCAFLVGPARATRFFLDDPLTSLVTWGEGATCLPMLNTTGRTCAQGGFPVYVVNASSVRDIQTAVNFARNRDIRLVIKNTGHDFIAKSTGRGSLSIWTHFLKGMEFLANYSTGEYVGAAARVSAGIEAWEAYNAMAIAGNFTVVVPLDPSVGYGGGWTLGGGHGPLASLYGLGADQVLSMNIVTAEGRFVTADLNQNRDLFFALRGGGGGTFGIVTSMMVKAWPKRTDISGVTYYFTTGPGQSTMSDSRGYPAVPPIHIPDPEVFWRAYRIYLTFADEIVNAGGFGFGDVTPQGPAGTTTYLFASTITIPGMSASSTKKFLDPLFSSYRAAGINLSTPDPATVLYAQRGAGVTPNSFPGASSDRLLITRLLPRRLWANNASEQLAAVAEVNRASAELGYRVTTRAYAPTAAAAGYPGDGAVNPAMRDMVVHCVTVKREAVDVLAPRELLVEHARLSARVDELRRLTPGGGAYFNEADRLEPGFQQSFWGKHYDRLLAVKRAVDPWGLFWVPTGVGSEDWEVVKAEGEMPTQDGPLCRIGGV</sequence>
<dbReference type="InterPro" id="IPR016166">
    <property type="entry name" value="FAD-bd_PCMH"/>
</dbReference>
<dbReference type="InterPro" id="IPR036318">
    <property type="entry name" value="FAD-bd_PCMH-like_sf"/>
</dbReference>
<dbReference type="PANTHER" id="PTHR13878">
    <property type="entry name" value="GULONOLACTONE OXIDASE"/>
    <property type="match status" value="1"/>
</dbReference>
<dbReference type="GO" id="GO:0071949">
    <property type="term" value="F:FAD binding"/>
    <property type="evidence" value="ECO:0007669"/>
    <property type="project" value="InterPro"/>
</dbReference>
<dbReference type="InterPro" id="IPR006094">
    <property type="entry name" value="Oxid_FAD_bind_N"/>
</dbReference>
<feature type="signal peptide" evidence="3">
    <location>
        <begin position="1"/>
        <end position="19"/>
    </location>
</feature>
<evidence type="ECO:0000259" key="4">
    <source>
        <dbReference type="PROSITE" id="PS51387"/>
    </source>
</evidence>
<dbReference type="PANTHER" id="PTHR13878:SF91">
    <property type="entry name" value="FAD BINDING DOMAIN PROTEIN (AFU_ORTHOLOGUE AFUA_6G12070)-RELATED"/>
    <property type="match status" value="1"/>
</dbReference>
<evidence type="ECO:0000256" key="2">
    <source>
        <dbReference type="ARBA" id="ARBA00023002"/>
    </source>
</evidence>
<evidence type="ECO:0000313" key="6">
    <source>
        <dbReference type="Proteomes" id="UP001172102"/>
    </source>
</evidence>
<comment type="caution">
    <text evidence="5">The sequence shown here is derived from an EMBL/GenBank/DDBJ whole genome shotgun (WGS) entry which is preliminary data.</text>
</comment>
<dbReference type="Proteomes" id="UP001172102">
    <property type="component" value="Unassembled WGS sequence"/>
</dbReference>
<keyword evidence="6" id="KW-1185">Reference proteome</keyword>